<protein>
    <submittedName>
        <fullName evidence="2">Uncharacterized protein</fullName>
    </submittedName>
</protein>
<keyword evidence="1" id="KW-0472">Membrane</keyword>
<dbReference type="EMBL" id="AMZH03000524">
    <property type="protein sequence ID" value="RRT83285.1"/>
    <property type="molecule type" value="Genomic_DNA"/>
</dbReference>
<evidence type="ECO:0000313" key="3">
    <source>
        <dbReference type="Proteomes" id="UP000287651"/>
    </source>
</evidence>
<name>A0A427B475_ENSVE</name>
<gene>
    <name evidence="2" type="ORF">B296_00001337</name>
</gene>
<keyword evidence="1" id="KW-1133">Transmembrane helix</keyword>
<dbReference type="PANTHER" id="PTHR47679">
    <property type="entry name" value="PROTEIN TORNADO 1"/>
    <property type="match status" value="1"/>
</dbReference>
<dbReference type="InterPro" id="IPR001611">
    <property type="entry name" value="Leu-rich_rpt"/>
</dbReference>
<proteinExistence type="predicted"/>
<accession>A0A427B475</accession>
<dbReference type="SMART" id="SM00368">
    <property type="entry name" value="LRR_RI"/>
    <property type="match status" value="6"/>
</dbReference>
<dbReference type="Proteomes" id="UP000287651">
    <property type="component" value="Unassembled WGS sequence"/>
</dbReference>
<dbReference type="SUPFAM" id="SSF52047">
    <property type="entry name" value="RNI-like"/>
    <property type="match status" value="1"/>
</dbReference>
<evidence type="ECO:0000256" key="1">
    <source>
        <dbReference type="SAM" id="Phobius"/>
    </source>
</evidence>
<dbReference type="PANTHER" id="PTHR47679:SF1">
    <property type="entry name" value="PROTEIN TORNADO 1"/>
    <property type="match status" value="1"/>
</dbReference>
<evidence type="ECO:0000313" key="2">
    <source>
        <dbReference type="EMBL" id="RRT83285.1"/>
    </source>
</evidence>
<dbReference type="Pfam" id="PF13516">
    <property type="entry name" value="LRR_6"/>
    <property type="match status" value="1"/>
</dbReference>
<organism evidence="2 3">
    <name type="scientific">Ensete ventricosum</name>
    <name type="common">Abyssinian banana</name>
    <name type="synonym">Musa ensete</name>
    <dbReference type="NCBI Taxonomy" id="4639"/>
    <lineage>
        <taxon>Eukaryota</taxon>
        <taxon>Viridiplantae</taxon>
        <taxon>Streptophyta</taxon>
        <taxon>Embryophyta</taxon>
        <taxon>Tracheophyta</taxon>
        <taxon>Spermatophyta</taxon>
        <taxon>Magnoliopsida</taxon>
        <taxon>Liliopsida</taxon>
        <taxon>Zingiberales</taxon>
        <taxon>Musaceae</taxon>
        <taxon>Ensete</taxon>
    </lineage>
</organism>
<dbReference type="Gene3D" id="3.80.10.10">
    <property type="entry name" value="Ribonuclease Inhibitor"/>
    <property type="match status" value="3"/>
</dbReference>
<feature type="transmembrane region" description="Helical" evidence="1">
    <location>
        <begin position="466"/>
        <end position="487"/>
    </location>
</feature>
<reference evidence="2 3" key="1">
    <citation type="journal article" date="2014" name="Agronomy (Basel)">
        <title>A Draft Genome Sequence for Ensete ventricosum, the Drought-Tolerant Tree Against Hunger.</title>
        <authorList>
            <person name="Harrison J."/>
            <person name="Moore K.A."/>
            <person name="Paszkiewicz K."/>
            <person name="Jones T."/>
            <person name="Grant M."/>
            <person name="Ambacheew D."/>
            <person name="Muzemil S."/>
            <person name="Studholme D.J."/>
        </authorList>
    </citation>
    <scope>NUCLEOTIDE SEQUENCE [LARGE SCALE GENOMIC DNA]</scope>
</reference>
<dbReference type="AlphaFoldDB" id="A0A427B475"/>
<dbReference type="InterPro" id="IPR032675">
    <property type="entry name" value="LRR_dom_sf"/>
</dbReference>
<comment type="caution">
    <text evidence="2">The sequence shown here is derived from an EMBL/GenBank/DDBJ whole genome shotgun (WGS) entry which is preliminary data.</text>
</comment>
<sequence length="496" mass="55251">MAENSMSINISTNRDGARFLCQLLGEMAVQGGSFKDLVNLAFNGMQWGQRQLQSLCSLLDVSPSLTHLEFQRNRFCNEGVRELSEMLERNKAIKAVIFSECRIEAAGARLLSSALTKNDTLEELQIWEDSIGSRGAEDLARAIEVNPTLKLLIVFDKESITATPLISTILARSRNMEAHIWSRDNGDRSSKVVEFTPENNTLRIYKLEASGSRRVACALAWNSTVRTLDMSGIRLRSKWAKEFRVALEQNTSLKDVRLSRTCLRDKAVVYVAAGLFMNQSLETLHLDQNWLTGLGVEHLLCPLSRFSALQNQANTTLRSLVFGGGKTKIGKAGLAAILRMLETNQTIVRLGICGDASLKPDDIVKIFRILERNATLRWLSLEGCAGVEGEMVLQAIMETLQVNPWIEEVDLGRTPLQIAGKTDGIYEKLGQNGSMVAEDDLVDDNLPLTMPRCCRIFLCGQEDAGMFSPLLIVSSFTDHFLFIFIMLKRIHASCRS</sequence>
<keyword evidence="1" id="KW-0812">Transmembrane</keyword>